<evidence type="ECO:0000313" key="3">
    <source>
        <dbReference type="Proteomes" id="UP000004508"/>
    </source>
</evidence>
<keyword evidence="1" id="KW-0472">Membrane</keyword>
<dbReference type="AlphaFoldDB" id="D6U5B5"/>
<keyword evidence="1" id="KW-0812">Transmembrane</keyword>
<dbReference type="STRING" id="485913.Krac_2432"/>
<sequence length="152" mass="17314">MIENREQRVIKPPVTHTYGAVTRIFQVIYVIVAWLFALGVLIQAYLAGMGIFTNVSWLKDHSNLGWELGNFSILMLILLFLGRFPRRIILLHLLLIVDVVFQVGLVSFLRLFKVTALTALHPANALLLFGIATILAYSAHKWTRSTRQARRD</sequence>
<feature type="transmembrane region" description="Helical" evidence="1">
    <location>
        <begin position="64"/>
        <end position="81"/>
    </location>
</feature>
<dbReference type="RefSeq" id="WP_007919228.1">
    <property type="nucleotide sequence ID" value="NZ_ADVG01000004.1"/>
</dbReference>
<protein>
    <submittedName>
        <fullName evidence="2">Uncharacterized protein</fullName>
    </submittedName>
</protein>
<reference evidence="2 3" key="1">
    <citation type="journal article" date="2011" name="Stand. Genomic Sci.">
        <title>Non-contiguous finished genome sequence and contextual data of the filamentous soil bacterium Ktedonobacter racemifer type strain (SOSP1-21).</title>
        <authorList>
            <person name="Chang Y.J."/>
            <person name="Land M."/>
            <person name="Hauser L."/>
            <person name="Chertkov O."/>
            <person name="Del Rio T.G."/>
            <person name="Nolan M."/>
            <person name="Copeland A."/>
            <person name="Tice H."/>
            <person name="Cheng J.F."/>
            <person name="Lucas S."/>
            <person name="Han C."/>
            <person name="Goodwin L."/>
            <person name="Pitluck S."/>
            <person name="Ivanova N."/>
            <person name="Ovchinikova G."/>
            <person name="Pati A."/>
            <person name="Chen A."/>
            <person name="Palaniappan K."/>
            <person name="Mavromatis K."/>
            <person name="Liolios K."/>
            <person name="Brettin T."/>
            <person name="Fiebig A."/>
            <person name="Rohde M."/>
            <person name="Abt B."/>
            <person name="Goker M."/>
            <person name="Detter J.C."/>
            <person name="Woyke T."/>
            <person name="Bristow J."/>
            <person name="Eisen J.A."/>
            <person name="Markowitz V."/>
            <person name="Hugenholtz P."/>
            <person name="Kyrpides N.C."/>
            <person name="Klenk H.P."/>
            <person name="Lapidus A."/>
        </authorList>
    </citation>
    <scope>NUCLEOTIDE SEQUENCE [LARGE SCALE GENOMIC DNA]</scope>
    <source>
        <strain evidence="3">DSM 44963</strain>
    </source>
</reference>
<keyword evidence="3" id="KW-1185">Reference proteome</keyword>
<feature type="transmembrane region" description="Helical" evidence="1">
    <location>
        <begin position="121"/>
        <end position="140"/>
    </location>
</feature>
<dbReference type="Pfam" id="PF19728">
    <property type="entry name" value="DUF6220"/>
    <property type="match status" value="1"/>
</dbReference>
<evidence type="ECO:0000313" key="2">
    <source>
        <dbReference type="EMBL" id="EFH81695.1"/>
    </source>
</evidence>
<feature type="transmembrane region" description="Helical" evidence="1">
    <location>
        <begin position="88"/>
        <end position="109"/>
    </location>
</feature>
<organism evidence="2 3">
    <name type="scientific">Ktedonobacter racemifer DSM 44963</name>
    <dbReference type="NCBI Taxonomy" id="485913"/>
    <lineage>
        <taxon>Bacteria</taxon>
        <taxon>Bacillati</taxon>
        <taxon>Chloroflexota</taxon>
        <taxon>Ktedonobacteria</taxon>
        <taxon>Ktedonobacterales</taxon>
        <taxon>Ktedonobacteraceae</taxon>
        <taxon>Ktedonobacter</taxon>
    </lineage>
</organism>
<feature type="transmembrane region" description="Helical" evidence="1">
    <location>
        <begin position="27"/>
        <end position="52"/>
    </location>
</feature>
<dbReference type="InParanoid" id="D6U5B5"/>
<dbReference type="EMBL" id="ADVG01000004">
    <property type="protein sequence ID" value="EFH81695.1"/>
    <property type="molecule type" value="Genomic_DNA"/>
</dbReference>
<evidence type="ECO:0000256" key="1">
    <source>
        <dbReference type="SAM" id="Phobius"/>
    </source>
</evidence>
<accession>D6U5B5</accession>
<gene>
    <name evidence="2" type="ORF">Krac_2432</name>
</gene>
<dbReference type="Proteomes" id="UP000004508">
    <property type="component" value="Unassembled WGS sequence"/>
</dbReference>
<name>D6U5B5_KTERA</name>
<keyword evidence="1" id="KW-1133">Transmembrane helix</keyword>
<proteinExistence type="predicted"/>
<dbReference type="InterPro" id="IPR046192">
    <property type="entry name" value="DUF6220"/>
</dbReference>
<comment type="caution">
    <text evidence="2">The sequence shown here is derived from an EMBL/GenBank/DDBJ whole genome shotgun (WGS) entry which is preliminary data.</text>
</comment>